<proteinExistence type="predicted"/>
<gene>
    <name evidence="1" type="ORF">PSON_ATCC_30995.1.T0600082</name>
</gene>
<protein>
    <submittedName>
        <fullName evidence="1">Uncharacterized protein</fullName>
    </submittedName>
</protein>
<evidence type="ECO:0000313" key="1">
    <source>
        <dbReference type="EMBL" id="CAD8093075.1"/>
    </source>
</evidence>
<organism evidence="1 2">
    <name type="scientific">Paramecium sonneborni</name>
    <dbReference type="NCBI Taxonomy" id="65129"/>
    <lineage>
        <taxon>Eukaryota</taxon>
        <taxon>Sar</taxon>
        <taxon>Alveolata</taxon>
        <taxon>Ciliophora</taxon>
        <taxon>Intramacronucleata</taxon>
        <taxon>Oligohymenophorea</taxon>
        <taxon>Peniculida</taxon>
        <taxon>Parameciidae</taxon>
        <taxon>Paramecium</taxon>
    </lineage>
</organism>
<reference evidence="1" key="1">
    <citation type="submission" date="2021-01" db="EMBL/GenBank/DDBJ databases">
        <authorList>
            <consortium name="Genoscope - CEA"/>
            <person name="William W."/>
        </authorList>
    </citation>
    <scope>NUCLEOTIDE SEQUENCE</scope>
</reference>
<keyword evidence="2" id="KW-1185">Reference proteome</keyword>
<name>A0A8S1NU77_9CILI</name>
<sequence length="67" mass="8115">MEIKPENRPSTRQTSSPIKICNIQNFQKKQLDLMHRELVDPQDISQIEEQLRNQRENKKRRTLKNRS</sequence>
<dbReference type="Proteomes" id="UP000692954">
    <property type="component" value="Unassembled WGS sequence"/>
</dbReference>
<evidence type="ECO:0000313" key="2">
    <source>
        <dbReference type="Proteomes" id="UP000692954"/>
    </source>
</evidence>
<dbReference type="AlphaFoldDB" id="A0A8S1NU77"/>
<dbReference type="EMBL" id="CAJJDN010000060">
    <property type="protein sequence ID" value="CAD8093075.1"/>
    <property type="molecule type" value="Genomic_DNA"/>
</dbReference>
<accession>A0A8S1NU77</accession>
<comment type="caution">
    <text evidence="1">The sequence shown here is derived from an EMBL/GenBank/DDBJ whole genome shotgun (WGS) entry which is preliminary data.</text>
</comment>